<dbReference type="RefSeq" id="WP_142896579.1">
    <property type="nucleotide sequence ID" value="NZ_ML660054.1"/>
</dbReference>
<proteinExistence type="predicted"/>
<sequence length="107" mass="11685">MNGRIMGRGSSLDQTSSLGIRGVGLLRRFIAAGAAVDVLKDPVQPDLKRAVLMGCVVMNRPQPRADALKAFFQQSNAPPHESGHHNKGDKQNPLKHIRLQNEIPMPL</sequence>
<evidence type="ECO:0000313" key="3">
    <source>
        <dbReference type="Proteomes" id="UP000315252"/>
    </source>
</evidence>
<protein>
    <submittedName>
        <fullName evidence="2">Uncharacterized protein</fullName>
    </submittedName>
</protein>
<gene>
    <name evidence="2" type="ORF">FKG95_12005</name>
</gene>
<organism evidence="2 3">
    <name type="scientific">Denitrobaculum tricleocarpae</name>
    <dbReference type="NCBI Taxonomy" id="2591009"/>
    <lineage>
        <taxon>Bacteria</taxon>
        <taxon>Pseudomonadati</taxon>
        <taxon>Pseudomonadota</taxon>
        <taxon>Alphaproteobacteria</taxon>
        <taxon>Rhodospirillales</taxon>
        <taxon>Rhodospirillaceae</taxon>
        <taxon>Denitrobaculum</taxon>
    </lineage>
</organism>
<evidence type="ECO:0000313" key="2">
    <source>
        <dbReference type="EMBL" id="TQV80865.1"/>
    </source>
</evidence>
<dbReference type="EMBL" id="VHSH01000003">
    <property type="protein sequence ID" value="TQV80865.1"/>
    <property type="molecule type" value="Genomic_DNA"/>
</dbReference>
<name>A0A545TUG6_9PROT</name>
<reference evidence="2 3" key="1">
    <citation type="submission" date="2019-06" db="EMBL/GenBank/DDBJ databases">
        <title>Whole genome sequence for Rhodospirillaceae sp. R148.</title>
        <authorList>
            <person name="Wang G."/>
        </authorList>
    </citation>
    <scope>NUCLEOTIDE SEQUENCE [LARGE SCALE GENOMIC DNA]</scope>
    <source>
        <strain evidence="2 3">R148</strain>
    </source>
</reference>
<feature type="region of interest" description="Disordered" evidence="1">
    <location>
        <begin position="70"/>
        <end position="107"/>
    </location>
</feature>
<dbReference type="AlphaFoldDB" id="A0A545TUG6"/>
<accession>A0A545TUG6</accession>
<feature type="compositionally biased region" description="Basic and acidic residues" evidence="1">
    <location>
        <begin position="81"/>
        <end position="92"/>
    </location>
</feature>
<comment type="caution">
    <text evidence="2">The sequence shown here is derived from an EMBL/GenBank/DDBJ whole genome shotgun (WGS) entry which is preliminary data.</text>
</comment>
<keyword evidence="3" id="KW-1185">Reference proteome</keyword>
<dbReference type="Proteomes" id="UP000315252">
    <property type="component" value="Unassembled WGS sequence"/>
</dbReference>
<evidence type="ECO:0000256" key="1">
    <source>
        <dbReference type="SAM" id="MobiDB-lite"/>
    </source>
</evidence>